<evidence type="ECO:0000313" key="4">
    <source>
        <dbReference type="EMBL" id="EHD12992.1"/>
    </source>
</evidence>
<dbReference type="FunFam" id="3.40.50.12780:FF:000013">
    <property type="entry name" value="Long-chain-fatty-acid--AMP ligase FadD32"/>
    <property type="match status" value="1"/>
</dbReference>
<dbReference type="InterPro" id="IPR042099">
    <property type="entry name" value="ANL_N_sf"/>
</dbReference>
<dbReference type="AlphaFoldDB" id="G6F3A9"/>
<dbReference type="Gene3D" id="3.30.300.30">
    <property type="match status" value="1"/>
</dbReference>
<dbReference type="GO" id="GO:0016874">
    <property type="term" value="F:ligase activity"/>
    <property type="evidence" value="ECO:0007669"/>
    <property type="project" value="UniProtKB-KW"/>
</dbReference>
<dbReference type="CDD" id="cd05931">
    <property type="entry name" value="FAAL"/>
    <property type="match status" value="1"/>
</dbReference>
<dbReference type="GO" id="GO:0071766">
    <property type="term" value="P:Actinobacterium-type cell wall biogenesis"/>
    <property type="evidence" value="ECO:0007669"/>
    <property type="project" value="UniProtKB-ARBA"/>
</dbReference>
<organism evidence="4 5">
    <name type="scientific">Commensalibacter intestini A911</name>
    <dbReference type="NCBI Taxonomy" id="1088868"/>
    <lineage>
        <taxon>Bacteria</taxon>
        <taxon>Pseudomonadati</taxon>
        <taxon>Pseudomonadota</taxon>
        <taxon>Alphaproteobacteria</taxon>
        <taxon>Acetobacterales</taxon>
        <taxon>Acetobacteraceae</taxon>
    </lineage>
</organism>
<dbReference type="RefSeq" id="WP_008855095.1">
    <property type="nucleotide sequence ID" value="NZ_AGFR01000013.1"/>
</dbReference>
<dbReference type="GO" id="GO:0005886">
    <property type="term" value="C:plasma membrane"/>
    <property type="evidence" value="ECO:0007669"/>
    <property type="project" value="TreeGrafter"/>
</dbReference>
<dbReference type="InterPro" id="IPR000873">
    <property type="entry name" value="AMP-dep_synth/lig_dom"/>
</dbReference>
<evidence type="ECO:0000256" key="2">
    <source>
        <dbReference type="ARBA" id="ARBA00022598"/>
    </source>
</evidence>
<name>G6F3A9_9PROT</name>
<dbReference type="PATRIC" id="fig|1088868.3.peg.2110"/>
<dbReference type="GO" id="GO:0006633">
    <property type="term" value="P:fatty acid biosynthetic process"/>
    <property type="evidence" value="ECO:0007669"/>
    <property type="project" value="TreeGrafter"/>
</dbReference>
<evidence type="ECO:0000256" key="1">
    <source>
        <dbReference type="ARBA" id="ARBA00006432"/>
    </source>
</evidence>
<feature type="domain" description="AMP-dependent synthetase/ligase" evidence="3">
    <location>
        <begin position="53"/>
        <end position="427"/>
    </location>
</feature>
<dbReference type="Gene3D" id="3.40.50.12780">
    <property type="entry name" value="N-terminal domain of ligase-like"/>
    <property type="match status" value="1"/>
</dbReference>
<reference evidence="4 5" key="1">
    <citation type="submission" date="2011-10" db="EMBL/GenBank/DDBJ databases">
        <title>Genome Sequence of Commensalibacter intestini A911, isolated from Drosophila gut.</title>
        <authorList>
            <person name="Lee W.-J."/>
            <person name="Kim E.-K."/>
        </authorList>
    </citation>
    <scope>NUCLEOTIDE SEQUENCE [LARGE SCALE GENOMIC DNA]</scope>
    <source>
        <strain evidence="4 5">A911</strain>
    </source>
</reference>
<dbReference type="Proteomes" id="UP000005939">
    <property type="component" value="Unassembled WGS sequence"/>
</dbReference>
<dbReference type="STRING" id="1088868.CIN_21050"/>
<dbReference type="InterPro" id="IPR045851">
    <property type="entry name" value="AMP-bd_C_sf"/>
</dbReference>
<evidence type="ECO:0000259" key="3">
    <source>
        <dbReference type="Pfam" id="PF00501"/>
    </source>
</evidence>
<gene>
    <name evidence="4" type="ORF">CIN_21050</name>
</gene>
<dbReference type="SUPFAM" id="SSF56801">
    <property type="entry name" value="Acetyl-CoA synthetase-like"/>
    <property type="match status" value="1"/>
</dbReference>
<dbReference type="GO" id="GO:0070566">
    <property type="term" value="F:adenylyltransferase activity"/>
    <property type="evidence" value="ECO:0007669"/>
    <property type="project" value="TreeGrafter"/>
</dbReference>
<sequence length="680" mass="76629">MALIIPDDNEVDWACKVYGIVDWHTATLVDMLQHRAKVSPSMVLYTLLDADCNPVDHLTSAQLDDQAATIAAGLRHFGKEGDRVLLLCDNDLNYISAFFGCIYAGMIPASGIHIDVMRSDERFEMVVNDAQPKLIIGPRKILADYKAVHKEIDCKPVWVPLEVLLNAKNKTAIKGDNQGVAFIQYTSGTTKNSRGIELTHRNLIFNLRYQAKSYEYRDEEYSGLSWLPLAHDMGMIGCVLLVVLTGGRCILLPPKHFVEKPVRWLKAISKYKVSMSGGPTFAYNLCTREVTDEEMQDLDLSHWELALNGADTAQADIMQRFCKKFAAVGFKPRHLVFGYGLAEATLTVTRTERRVSPKFRSFSRSALMAGFAWPSTNKFDRRELISCGTSLEDQKVIIVDPESHQILRNGRVGEIWISGPSVAKGYFNRPEYTQEIFHAKVSGQSESYLRTGDLGFLLGDNLFFSGRMSNVIVLRGKTYDPDDVSGALEAACSDIRPNATAFFLSDPDDTLSITVIIELVKKPLNSYEDIVDKAYEVITKTYDIWPKMIVLTRPGGVLKTPSGKAQIARTRKALHDDALPVIQKFEYEVPDLPPPLTREQALIEVEKWVDEKTKDWDEDVKELTREKLVNREMDAELLLNLRQDFERHFHIQIDPSEFMIACQNYKDLCNLLAGQISVSA</sequence>
<comment type="similarity">
    <text evidence="1">Belongs to the ATP-dependent AMP-binding enzyme family.</text>
</comment>
<dbReference type="PANTHER" id="PTHR22754:SF32">
    <property type="entry name" value="DISCO-INTERACTING PROTEIN 2"/>
    <property type="match status" value="1"/>
</dbReference>
<protein>
    <recommendedName>
        <fullName evidence="3">AMP-dependent synthetase/ligase domain-containing protein</fullName>
    </recommendedName>
</protein>
<dbReference type="Pfam" id="PF00501">
    <property type="entry name" value="AMP-binding"/>
    <property type="match status" value="1"/>
</dbReference>
<comment type="caution">
    <text evidence="4">The sequence shown here is derived from an EMBL/GenBank/DDBJ whole genome shotgun (WGS) entry which is preliminary data.</text>
</comment>
<keyword evidence="2" id="KW-0436">Ligase</keyword>
<proteinExistence type="inferred from homology"/>
<accession>G6F3A9</accession>
<dbReference type="InterPro" id="IPR040097">
    <property type="entry name" value="FAAL/FAAC"/>
</dbReference>
<dbReference type="OrthoDB" id="9803968at2"/>
<dbReference type="PANTHER" id="PTHR22754">
    <property type="entry name" value="DISCO-INTERACTING PROTEIN 2 DIP2 -RELATED"/>
    <property type="match status" value="1"/>
</dbReference>
<dbReference type="eggNOG" id="COG0318">
    <property type="taxonomic scope" value="Bacteria"/>
</dbReference>
<dbReference type="EMBL" id="AGFR01000013">
    <property type="protein sequence ID" value="EHD12992.1"/>
    <property type="molecule type" value="Genomic_DNA"/>
</dbReference>
<evidence type="ECO:0000313" key="5">
    <source>
        <dbReference type="Proteomes" id="UP000005939"/>
    </source>
</evidence>